<protein>
    <recommendedName>
        <fullName evidence="2">ELMO domain-containing protein</fullName>
    </recommendedName>
</protein>
<reference evidence="3" key="3">
    <citation type="journal article" date="2017" name="Nature">
        <title>Genome sequence of the progenitor of the wheat D genome Aegilops tauschii.</title>
        <authorList>
            <person name="Luo M.C."/>
            <person name="Gu Y.Q."/>
            <person name="Puiu D."/>
            <person name="Wang H."/>
            <person name="Twardziok S.O."/>
            <person name="Deal K.R."/>
            <person name="Huo N."/>
            <person name="Zhu T."/>
            <person name="Wang L."/>
            <person name="Wang Y."/>
            <person name="McGuire P.E."/>
            <person name="Liu S."/>
            <person name="Long H."/>
            <person name="Ramasamy R.K."/>
            <person name="Rodriguez J.C."/>
            <person name="Van S.L."/>
            <person name="Yuan L."/>
            <person name="Wang Z."/>
            <person name="Xia Z."/>
            <person name="Xiao L."/>
            <person name="Anderson O.D."/>
            <person name="Ouyang S."/>
            <person name="Liang Y."/>
            <person name="Zimin A.V."/>
            <person name="Pertea G."/>
            <person name="Qi P."/>
            <person name="Bennetzen J.L."/>
            <person name="Dai X."/>
            <person name="Dawson M.W."/>
            <person name="Muller H.G."/>
            <person name="Kugler K."/>
            <person name="Rivarola-Duarte L."/>
            <person name="Spannagl M."/>
            <person name="Mayer K.F.X."/>
            <person name="Lu F.H."/>
            <person name="Bevan M.W."/>
            <person name="Leroy P."/>
            <person name="Li P."/>
            <person name="You F.M."/>
            <person name="Sun Q."/>
            <person name="Liu Z."/>
            <person name="Lyons E."/>
            <person name="Wicker T."/>
            <person name="Salzberg S.L."/>
            <person name="Devos K.M."/>
            <person name="Dvorak J."/>
        </authorList>
    </citation>
    <scope>NUCLEOTIDE SEQUENCE [LARGE SCALE GENOMIC DNA]</scope>
    <source>
        <strain evidence="3">cv. AL8/78</strain>
    </source>
</reference>
<dbReference type="Proteomes" id="UP000015105">
    <property type="component" value="Chromosome 1D"/>
</dbReference>
<reference evidence="4" key="1">
    <citation type="journal article" date="2014" name="Science">
        <title>Ancient hybridizations among the ancestral genomes of bread wheat.</title>
        <authorList>
            <consortium name="International Wheat Genome Sequencing Consortium,"/>
            <person name="Marcussen T."/>
            <person name="Sandve S.R."/>
            <person name="Heier L."/>
            <person name="Spannagl M."/>
            <person name="Pfeifer M."/>
            <person name="Jakobsen K.S."/>
            <person name="Wulff B.B."/>
            <person name="Steuernagel B."/>
            <person name="Mayer K.F."/>
            <person name="Olsen O.A."/>
        </authorList>
    </citation>
    <scope>NUCLEOTIDE SEQUENCE [LARGE SCALE GENOMIC DNA]</scope>
    <source>
        <strain evidence="4">cv. AL8/78</strain>
    </source>
</reference>
<dbReference type="EnsemblPlants" id="AET1Gv20081500.13">
    <property type="protein sequence ID" value="AET1Gv20081500.13"/>
    <property type="gene ID" value="AET1Gv20081500"/>
</dbReference>
<dbReference type="InterPro" id="IPR050868">
    <property type="entry name" value="ELMO_domain-containing"/>
</dbReference>
<name>A0A452XNL9_AEGTS</name>
<dbReference type="Pfam" id="PF04727">
    <property type="entry name" value="ELMO_CED12"/>
    <property type="match status" value="1"/>
</dbReference>
<reference evidence="3" key="5">
    <citation type="journal article" date="2021" name="G3 (Bethesda)">
        <title>Aegilops tauschii genome assembly Aet v5.0 features greater sequence contiguity and improved annotation.</title>
        <authorList>
            <person name="Wang L."/>
            <person name="Zhu T."/>
            <person name="Rodriguez J.C."/>
            <person name="Deal K.R."/>
            <person name="Dubcovsky J."/>
            <person name="McGuire P.E."/>
            <person name="Lux T."/>
            <person name="Spannagl M."/>
            <person name="Mayer K.F.X."/>
            <person name="Baldrich P."/>
            <person name="Meyers B.C."/>
            <person name="Huo N."/>
            <person name="Gu Y.Q."/>
            <person name="Zhou H."/>
            <person name="Devos K.M."/>
            <person name="Bennetzen J.L."/>
            <person name="Unver T."/>
            <person name="Budak H."/>
            <person name="Gulick P.J."/>
            <person name="Galiba G."/>
            <person name="Kalapos B."/>
            <person name="Nelson D.R."/>
            <person name="Li P."/>
            <person name="You F.M."/>
            <person name="Luo M.C."/>
            <person name="Dvorak J."/>
        </authorList>
    </citation>
    <scope>NUCLEOTIDE SEQUENCE [LARGE SCALE GENOMIC DNA]</scope>
    <source>
        <strain evidence="3">cv. AL8/78</strain>
    </source>
</reference>
<dbReference type="InterPro" id="IPR006816">
    <property type="entry name" value="ELMO_dom"/>
</dbReference>
<evidence type="ECO:0000259" key="2">
    <source>
        <dbReference type="Pfam" id="PF04727"/>
    </source>
</evidence>
<sequence>MHNIYYRIIKIGNIYILYVWPFIHLNEALSVQKSYEQLLCKQNGDRALWEYPFAVAGVNITFMLIQMLDLQTGLFFTLFCASCLVDRFTSM</sequence>
<reference evidence="4" key="2">
    <citation type="journal article" date="2017" name="Nat. Plants">
        <title>The Aegilops tauschii genome reveals multiple impacts of transposons.</title>
        <authorList>
            <person name="Zhao G."/>
            <person name="Zou C."/>
            <person name="Li K."/>
            <person name="Wang K."/>
            <person name="Li T."/>
            <person name="Gao L."/>
            <person name="Zhang X."/>
            <person name="Wang H."/>
            <person name="Yang Z."/>
            <person name="Liu X."/>
            <person name="Jiang W."/>
            <person name="Mao L."/>
            <person name="Kong X."/>
            <person name="Jiao Y."/>
            <person name="Jia J."/>
        </authorList>
    </citation>
    <scope>NUCLEOTIDE SEQUENCE [LARGE SCALE GENOMIC DNA]</scope>
    <source>
        <strain evidence="4">cv. AL8/78</strain>
    </source>
</reference>
<accession>A0A452XNL9</accession>
<feature type="domain" description="ELMO" evidence="2">
    <location>
        <begin position="32"/>
        <end position="71"/>
    </location>
</feature>
<keyword evidence="4" id="KW-1185">Reference proteome</keyword>
<evidence type="ECO:0000313" key="4">
    <source>
        <dbReference type="Proteomes" id="UP000015105"/>
    </source>
</evidence>
<dbReference type="Gramene" id="AET1Gv20081500.13">
    <property type="protein sequence ID" value="AET1Gv20081500.13"/>
    <property type="gene ID" value="AET1Gv20081500"/>
</dbReference>
<evidence type="ECO:0000256" key="1">
    <source>
        <dbReference type="SAM" id="Phobius"/>
    </source>
</evidence>
<reference evidence="3" key="4">
    <citation type="submission" date="2019-03" db="UniProtKB">
        <authorList>
            <consortium name="EnsemblPlants"/>
        </authorList>
    </citation>
    <scope>IDENTIFICATION</scope>
</reference>
<organism evidence="3 4">
    <name type="scientific">Aegilops tauschii subsp. strangulata</name>
    <name type="common">Goatgrass</name>
    <dbReference type="NCBI Taxonomy" id="200361"/>
    <lineage>
        <taxon>Eukaryota</taxon>
        <taxon>Viridiplantae</taxon>
        <taxon>Streptophyta</taxon>
        <taxon>Embryophyta</taxon>
        <taxon>Tracheophyta</taxon>
        <taxon>Spermatophyta</taxon>
        <taxon>Magnoliopsida</taxon>
        <taxon>Liliopsida</taxon>
        <taxon>Poales</taxon>
        <taxon>Poaceae</taxon>
        <taxon>BOP clade</taxon>
        <taxon>Pooideae</taxon>
        <taxon>Triticodae</taxon>
        <taxon>Triticeae</taxon>
        <taxon>Triticinae</taxon>
        <taxon>Aegilops</taxon>
    </lineage>
</organism>
<dbReference type="AlphaFoldDB" id="A0A452XNL9"/>
<dbReference type="PANTHER" id="PTHR12771">
    <property type="entry name" value="ENGULFMENT AND CELL MOTILITY"/>
    <property type="match status" value="1"/>
</dbReference>
<keyword evidence="1" id="KW-0472">Membrane</keyword>
<evidence type="ECO:0000313" key="3">
    <source>
        <dbReference type="EnsemblPlants" id="AET1Gv20081500.13"/>
    </source>
</evidence>
<dbReference type="PANTHER" id="PTHR12771:SF24">
    <property type="entry name" value="OS04G0545100 PROTEIN"/>
    <property type="match status" value="1"/>
</dbReference>
<keyword evidence="1" id="KW-1133">Transmembrane helix</keyword>
<feature type="transmembrane region" description="Helical" evidence="1">
    <location>
        <begin position="48"/>
        <end position="67"/>
    </location>
</feature>
<proteinExistence type="predicted"/>
<keyword evidence="1" id="KW-0812">Transmembrane</keyword>